<dbReference type="Proteomes" id="UP000248918">
    <property type="component" value="Unassembled WGS sequence"/>
</dbReference>
<proteinExistence type="predicted"/>
<evidence type="ECO:0000313" key="2">
    <source>
        <dbReference type="Proteomes" id="UP000248918"/>
    </source>
</evidence>
<accession>A0A329CRL2</accession>
<dbReference type="OrthoDB" id="8997932at2"/>
<dbReference type="EMBL" id="QLTK01000003">
    <property type="protein sequence ID" value="RAS37436.1"/>
    <property type="molecule type" value="Genomic_DNA"/>
</dbReference>
<dbReference type="AlphaFoldDB" id="A0A329CRL2"/>
<reference evidence="1 2" key="1">
    <citation type="submission" date="2018-06" db="EMBL/GenBank/DDBJ databases">
        <title>Genomic Encyclopedia of Type Strains, Phase III (KMG-III): the genomes of soil and plant-associated and newly described type strains.</title>
        <authorList>
            <person name="Whitman W."/>
        </authorList>
    </citation>
    <scope>NUCLEOTIDE SEQUENCE [LARGE SCALE GENOMIC DNA]</scope>
    <source>
        <strain evidence="1 2">LMG 23644</strain>
    </source>
</reference>
<sequence>MIKRMAVSLFLSCGLLDYVQAGEFCRTNEEVAFNCKHNQKIAELCYSKDTNSFIYRFRSGNKVYLAYPEKMSGPGGEFFVSSRPYPGGGEGHVKFTKNGYTYFIYDKNLTTRESFETGAGVVAEKDGKSVENFRCSNDASIHATAYEHLREETYKGIDRE</sequence>
<comment type="caution">
    <text evidence="1">The sequence shown here is derived from an EMBL/GenBank/DDBJ whole genome shotgun (WGS) entry which is preliminary data.</text>
</comment>
<protein>
    <submittedName>
        <fullName evidence="1">Uncharacterized protein</fullName>
    </submittedName>
</protein>
<dbReference type="RefSeq" id="WP_111930163.1">
    <property type="nucleotide sequence ID" value="NZ_CADFFP010000002.1"/>
</dbReference>
<evidence type="ECO:0000313" key="1">
    <source>
        <dbReference type="EMBL" id="RAS37436.1"/>
    </source>
</evidence>
<gene>
    <name evidence="1" type="ORF">BX591_103290</name>
</gene>
<organism evidence="1 2">
    <name type="scientific">Paraburkholderia bryophila</name>
    <dbReference type="NCBI Taxonomy" id="420952"/>
    <lineage>
        <taxon>Bacteria</taxon>
        <taxon>Pseudomonadati</taxon>
        <taxon>Pseudomonadota</taxon>
        <taxon>Betaproteobacteria</taxon>
        <taxon>Burkholderiales</taxon>
        <taxon>Burkholderiaceae</taxon>
        <taxon>Paraburkholderia</taxon>
    </lineage>
</organism>
<name>A0A329CRL2_9BURK</name>